<gene>
    <name evidence="2" type="ORF">OJAV_G00006360</name>
</gene>
<feature type="compositionally biased region" description="Polar residues" evidence="1">
    <location>
        <begin position="1"/>
        <end position="18"/>
    </location>
</feature>
<dbReference type="AlphaFoldDB" id="A0A3S2PHW4"/>
<reference evidence="2 3" key="2">
    <citation type="submission" date="2019-01" db="EMBL/GenBank/DDBJ databases">
        <title>A chromosome length genome reference of the Java medaka (oryzias javanicus).</title>
        <authorList>
            <person name="Herpin A."/>
            <person name="Takehana Y."/>
            <person name="Naruse K."/>
            <person name="Ansai S."/>
            <person name="Kawaguchi M."/>
        </authorList>
    </citation>
    <scope>NUCLEOTIDE SEQUENCE [LARGE SCALE GENOMIC DNA]</scope>
    <source>
        <strain evidence="2">RS831</strain>
        <tissue evidence="2">Whole body</tissue>
    </source>
</reference>
<evidence type="ECO:0000313" key="2">
    <source>
        <dbReference type="EMBL" id="RVE76202.1"/>
    </source>
</evidence>
<keyword evidence="3" id="KW-1185">Reference proteome</keyword>
<accession>A0A3S2PHW4</accession>
<protein>
    <submittedName>
        <fullName evidence="2">Uncharacterized protein</fullName>
    </submittedName>
</protein>
<proteinExistence type="predicted"/>
<dbReference type="Proteomes" id="UP000283210">
    <property type="component" value="Chromosome 1"/>
</dbReference>
<dbReference type="EMBL" id="CM012437">
    <property type="protein sequence ID" value="RVE76202.1"/>
    <property type="molecule type" value="Genomic_DNA"/>
</dbReference>
<organism evidence="2 3">
    <name type="scientific">Oryzias javanicus</name>
    <name type="common">Javanese ricefish</name>
    <name type="synonym">Aplocheilus javanicus</name>
    <dbReference type="NCBI Taxonomy" id="123683"/>
    <lineage>
        <taxon>Eukaryota</taxon>
        <taxon>Metazoa</taxon>
        <taxon>Chordata</taxon>
        <taxon>Craniata</taxon>
        <taxon>Vertebrata</taxon>
        <taxon>Euteleostomi</taxon>
        <taxon>Actinopterygii</taxon>
        <taxon>Neopterygii</taxon>
        <taxon>Teleostei</taxon>
        <taxon>Neoteleostei</taxon>
        <taxon>Acanthomorphata</taxon>
        <taxon>Ovalentaria</taxon>
        <taxon>Atherinomorphae</taxon>
        <taxon>Beloniformes</taxon>
        <taxon>Adrianichthyidae</taxon>
        <taxon>Oryziinae</taxon>
        <taxon>Oryzias</taxon>
    </lineage>
</organism>
<evidence type="ECO:0000313" key="3">
    <source>
        <dbReference type="Proteomes" id="UP000283210"/>
    </source>
</evidence>
<reference evidence="2 3" key="1">
    <citation type="submission" date="2018-11" db="EMBL/GenBank/DDBJ databases">
        <authorList>
            <person name="Lopez-Roques C."/>
            <person name="Donnadieu C."/>
            <person name="Bouchez O."/>
            <person name="Klopp C."/>
            <person name="Cabau C."/>
            <person name="Zahm M."/>
        </authorList>
    </citation>
    <scope>NUCLEOTIDE SEQUENCE [LARGE SCALE GENOMIC DNA]</scope>
    <source>
        <strain evidence="2">RS831</strain>
        <tissue evidence="2">Whole body</tissue>
    </source>
</reference>
<evidence type="ECO:0000256" key="1">
    <source>
        <dbReference type="SAM" id="MobiDB-lite"/>
    </source>
</evidence>
<feature type="region of interest" description="Disordered" evidence="1">
    <location>
        <begin position="1"/>
        <end position="22"/>
    </location>
</feature>
<sequence length="150" mass="16965">MESQVFAENNQINSSPCSERSPPKCVRIAEELARLIKIYDLQERDVNLRRPRVLLALPVYLHEDASNFVKTCTWLELPKTNESVLAADARAQPPEVHRHRGSRSASSGREGLLLRRQPVLVILLMLPSSALRASLSSWRMNTRQLSHKSG</sequence>
<name>A0A3S2PHW4_ORYJA</name>